<accession>A0ABT7HSA0</accession>
<reference evidence="1" key="1">
    <citation type="submission" date="2022-08" db="EMBL/GenBank/DDBJ databases">
        <authorList>
            <person name="Wang H."/>
        </authorList>
    </citation>
    <scope>NUCLEOTIDE SEQUENCE</scope>
    <source>
        <strain evidence="1">PS10</strain>
    </source>
</reference>
<dbReference type="RefSeq" id="WP_284937927.1">
    <property type="nucleotide sequence ID" value="NZ_JANURM010000010.1"/>
</dbReference>
<dbReference type="EMBL" id="JANURM010000010">
    <property type="protein sequence ID" value="MDL0089269.1"/>
    <property type="molecule type" value="Genomic_DNA"/>
</dbReference>
<evidence type="ECO:0000313" key="1">
    <source>
        <dbReference type="EMBL" id="MDL0089269.1"/>
    </source>
</evidence>
<gene>
    <name evidence="1" type="ORF">NYG85_07815</name>
</gene>
<reference evidence="1" key="2">
    <citation type="journal article" date="2023" name="Microorganisms">
        <title>Isolation and Genomic Characteristics of Cat-Borne Campylobacter felis sp. nov. and Sheep-Borne Campylobacter ovis sp. nov.</title>
        <authorList>
            <person name="Wang H."/>
            <person name="Li Y."/>
            <person name="Gu Y."/>
            <person name="Zhou G."/>
            <person name="Chen X."/>
            <person name="Zhang X."/>
            <person name="Shao Z."/>
            <person name="Zhang J."/>
            <person name="Zhang M."/>
        </authorList>
    </citation>
    <scope>NUCLEOTIDE SEQUENCE</scope>
    <source>
        <strain evidence="1">PS10</strain>
    </source>
</reference>
<evidence type="ECO:0000313" key="2">
    <source>
        <dbReference type="Proteomes" id="UP001173801"/>
    </source>
</evidence>
<comment type="caution">
    <text evidence="1">The sequence shown here is derived from an EMBL/GenBank/DDBJ whole genome shotgun (WGS) entry which is preliminary data.</text>
</comment>
<sequence>MQREISETLIPSVELDTKKRAIITHKDYTLNEGLLNEPLRNSYIIKALDVESFVGLVNEYKEPNSKLFFNDKNIKCVVDFATKDKAEFCEKRIFLNLEYTPFYYDFDKNLSKNLTQREFVFLLKSLFMYITEIDGKENDNMDVIELAQNLQAVKKFDSVQKNTSSKISLDVEIKSGTKANLTLPNKITFRLPIYEADVSLLGEFEVELFVDIKNDSEFSISLVCYTAEVVKRGVLNRLVKNIQERCDGVKAYNADV</sequence>
<proteinExistence type="predicted"/>
<organism evidence="1 2">
    <name type="scientific">Campylobacter gastrosuis</name>
    <dbReference type="NCBI Taxonomy" id="2974576"/>
    <lineage>
        <taxon>Bacteria</taxon>
        <taxon>Pseudomonadati</taxon>
        <taxon>Campylobacterota</taxon>
        <taxon>Epsilonproteobacteria</taxon>
        <taxon>Campylobacterales</taxon>
        <taxon>Campylobacteraceae</taxon>
        <taxon>Campylobacter</taxon>
    </lineage>
</organism>
<dbReference type="Pfam" id="PF10065">
    <property type="entry name" value="DUF2303"/>
    <property type="match status" value="1"/>
</dbReference>
<dbReference type="Proteomes" id="UP001173801">
    <property type="component" value="Unassembled WGS sequence"/>
</dbReference>
<dbReference type="InterPro" id="IPR019276">
    <property type="entry name" value="DUF2303"/>
</dbReference>
<protein>
    <submittedName>
        <fullName evidence="1">YfdQ family protein</fullName>
    </submittedName>
</protein>
<name>A0ABT7HSA0_9BACT</name>
<keyword evidence="2" id="KW-1185">Reference proteome</keyword>